<accession>A0A392RVP5</accession>
<reference evidence="2 3" key="1">
    <citation type="journal article" date="2018" name="Front. Plant Sci.">
        <title>Red Clover (Trifolium pratense) and Zigzag Clover (T. medium) - A Picture of Genomic Similarities and Differences.</title>
        <authorList>
            <person name="Dluhosova J."/>
            <person name="Istvanek J."/>
            <person name="Nedelnik J."/>
            <person name="Repkova J."/>
        </authorList>
    </citation>
    <scope>NUCLEOTIDE SEQUENCE [LARGE SCALE GENOMIC DNA]</scope>
    <source>
        <strain evidence="3">cv. 10/8</strain>
        <tissue evidence="2">Leaf</tissue>
    </source>
</reference>
<evidence type="ECO:0008006" key="4">
    <source>
        <dbReference type="Google" id="ProtNLM"/>
    </source>
</evidence>
<dbReference type="AlphaFoldDB" id="A0A392RVP5"/>
<dbReference type="Proteomes" id="UP000265520">
    <property type="component" value="Unassembled WGS sequence"/>
</dbReference>
<feature type="region of interest" description="Disordered" evidence="1">
    <location>
        <begin position="1"/>
        <end position="30"/>
    </location>
</feature>
<keyword evidence="3" id="KW-1185">Reference proteome</keyword>
<name>A0A392RVP5_9FABA</name>
<evidence type="ECO:0000313" key="2">
    <source>
        <dbReference type="EMBL" id="MCI39870.1"/>
    </source>
</evidence>
<feature type="non-terminal residue" evidence="2">
    <location>
        <position position="119"/>
    </location>
</feature>
<proteinExistence type="predicted"/>
<protein>
    <recommendedName>
        <fullName evidence="4">BED-type domain-containing protein</fullName>
    </recommendedName>
</protein>
<dbReference type="PANTHER" id="PTHR46951:SF2">
    <property type="entry name" value="BED-TYPE DOMAIN-CONTAINING PROTEIN"/>
    <property type="match status" value="1"/>
</dbReference>
<sequence>MPPPPPPGGSNPSVGGTSKRKKPPNAAGEKQDVGWLHCTVYDAVSNKTQCNYCQKVVPCGIYRMKHHLAGTGYHVQPCVSVPDDVQQQMWNNVNNLQSNLITKRGMAVADQNVLEIDDA</sequence>
<organism evidence="2 3">
    <name type="scientific">Trifolium medium</name>
    <dbReference type="NCBI Taxonomy" id="97028"/>
    <lineage>
        <taxon>Eukaryota</taxon>
        <taxon>Viridiplantae</taxon>
        <taxon>Streptophyta</taxon>
        <taxon>Embryophyta</taxon>
        <taxon>Tracheophyta</taxon>
        <taxon>Spermatophyta</taxon>
        <taxon>Magnoliopsida</taxon>
        <taxon>eudicotyledons</taxon>
        <taxon>Gunneridae</taxon>
        <taxon>Pentapetalae</taxon>
        <taxon>rosids</taxon>
        <taxon>fabids</taxon>
        <taxon>Fabales</taxon>
        <taxon>Fabaceae</taxon>
        <taxon>Papilionoideae</taxon>
        <taxon>50 kb inversion clade</taxon>
        <taxon>NPAAA clade</taxon>
        <taxon>Hologalegina</taxon>
        <taxon>IRL clade</taxon>
        <taxon>Trifolieae</taxon>
        <taxon>Trifolium</taxon>
    </lineage>
</organism>
<evidence type="ECO:0000313" key="3">
    <source>
        <dbReference type="Proteomes" id="UP000265520"/>
    </source>
</evidence>
<dbReference type="EMBL" id="LXQA010272835">
    <property type="protein sequence ID" value="MCI39870.1"/>
    <property type="molecule type" value="Genomic_DNA"/>
</dbReference>
<comment type="caution">
    <text evidence="2">The sequence shown here is derived from an EMBL/GenBank/DDBJ whole genome shotgun (WGS) entry which is preliminary data.</text>
</comment>
<dbReference type="PANTHER" id="PTHR46951">
    <property type="entry name" value="BED-TYPE DOMAIN-CONTAINING PROTEIN"/>
    <property type="match status" value="1"/>
</dbReference>
<evidence type="ECO:0000256" key="1">
    <source>
        <dbReference type="SAM" id="MobiDB-lite"/>
    </source>
</evidence>